<protein>
    <submittedName>
        <fullName evidence="1">Uncharacterized protein</fullName>
    </submittedName>
</protein>
<dbReference type="Proteomes" id="UP001164250">
    <property type="component" value="Chromosome 1"/>
</dbReference>
<keyword evidence="2" id="KW-1185">Reference proteome</keyword>
<dbReference type="EMBL" id="CM047897">
    <property type="protein sequence ID" value="KAJ0111841.1"/>
    <property type="molecule type" value="Genomic_DNA"/>
</dbReference>
<evidence type="ECO:0000313" key="2">
    <source>
        <dbReference type="Proteomes" id="UP001164250"/>
    </source>
</evidence>
<gene>
    <name evidence="1" type="ORF">Patl1_00801</name>
</gene>
<evidence type="ECO:0000313" key="1">
    <source>
        <dbReference type="EMBL" id="KAJ0111841.1"/>
    </source>
</evidence>
<reference evidence="2" key="1">
    <citation type="journal article" date="2023" name="G3 (Bethesda)">
        <title>Genome assembly and association tests identify interacting loci associated with vigor, precocity, and sex in interspecific pistachio rootstocks.</title>
        <authorList>
            <person name="Palmer W."/>
            <person name="Jacygrad E."/>
            <person name="Sagayaradj S."/>
            <person name="Cavanaugh K."/>
            <person name="Han R."/>
            <person name="Bertier L."/>
            <person name="Beede B."/>
            <person name="Kafkas S."/>
            <person name="Golino D."/>
            <person name="Preece J."/>
            <person name="Michelmore R."/>
        </authorList>
    </citation>
    <scope>NUCLEOTIDE SEQUENCE [LARGE SCALE GENOMIC DNA]</scope>
</reference>
<name>A0ACC1C8C9_9ROSI</name>
<comment type="caution">
    <text evidence="1">The sequence shown here is derived from an EMBL/GenBank/DDBJ whole genome shotgun (WGS) entry which is preliminary data.</text>
</comment>
<accession>A0ACC1C8C9</accession>
<sequence length="34" mass="3899">MGTSAADFNEKRRTNNIFWRLGSALQASLFNILR</sequence>
<proteinExistence type="predicted"/>
<organism evidence="1 2">
    <name type="scientific">Pistacia atlantica</name>
    <dbReference type="NCBI Taxonomy" id="434234"/>
    <lineage>
        <taxon>Eukaryota</taxon>
        <taxon>Viridiplantae</taxon>
        <taxon>Streptophyta</taxon>
        <taxon>Embryophyta</taxon>
        <taxon>Tracheophyta</taxon>
        <taxon>Spermatophyta</taxon>
        <taxon>Magnoliopsida</taxon>
        <taxon>eudicotyledons</taxon>
        <taxon>Gunneridae</taxon>
        <taxon>Pentapetalae</taxon>
        <taxon>rosids</taxon>
        <taxon>malvids</taxon>
        <taxon>Sapindales</taxon>
        <taxon>Anacardiaceae</taxon>
        <taxon>Pistacia</taxon>
    </lineage>
</organism>